<dbReference type="Pfam" id="PF06722">
    <property type="entry name" value="EryCIII-like_C"/>
    <property type="match status" value="1"/>
</dbReference>
<dbReference type="PANTHER" id="PTHR48050:SF13">
    <property type="entry name" value="STEROL 3-BETA-GLUCOSYLTRANSFERASE UGT80A2"/>
    <property type="match status" value="1"/>
</dbReference>
<feature type="domain" description="Glycosyltransferase family 28 N-terminal" evidence="3">
    <location>
        <begin position="63"/>
        <end position="122"/>
    </location>
</feature>
<evidence type="ECO:0000256" key="2">
    <source>
        <dbReference type="SAM" id="MobiDB-lite"/>
    </source>
</evidence>
<reference evidence="6" key="1">
    <citation type="journal article" date="2019" name="Int. J. Syst. Evol. Microbiol.">
        <title>The Global Catalogue of Microorganisms (GCM) 10K type strain sequencing project: providing services to taxonomists for standard genome sequencing and annotation.</title>
        <authorList>
            <consortium name="The Broad Institute Genomics Platform"/>
            <consortium name="The Broad Institute Genome Sequencing Center for Infectious Disease"/>
            <person name="Wu L."/>
            <person name="Ma J."/>
        </authorList>
    </citation>
    <scope>NUCLEOTIDE SEQUENCE [LARGE SCALE GENOMIC DNA]</scope>
    <source>
        <strain evidence="6">JCM 16373</strain>
    </source>
</reference>
<dbReference type="Pfam" id="PF03033">
    <property type="entry name" value="Glyco_transf_28"/>
    <property type="match status" value="1"/>
</dbReference>
<dbReference type="SUPFAM" id="SSF53756">
    <property type="entry name" value="UDP-Glycosyltransferase/glycogen phosphorylase"/>
    <property type="match status" value="1"/>
</dbReference>
<evidence type="ECO:0000313" key="6">
    <source>
        <dbReference type="Proteomes" id="UP001501447"/>
    </source>
</evidence>
<feature type="region of interest" description="Disordered" evidence="2">
    <location>
        <begin position="357"/>
        <end position="378"/>
    </location>
</feature>
<keyword evidence="1" id="KW-0808">Transferase</keyword>
<feature type="region of interest" description="Disordered" evidence="2">
    <location>
        <begin position="1"/>
        <end position="36"/>
    </location>
</feature>
<sequence length="510" mass="52672">MNEEAARDRRGPPHPVPASSAPGSRTGRTGFDARRLQRGGAPGALRCLIASGGRLADTRVMRVAVMTAGSRGDVAPYTGLAHGLARAGHEVTLATHGSFRSVVAAPGVGFHPLPVDPRAVLESERGRGLHDSTTGAGKILRLMSIGRTVVAEMAAELVGVARENEVLLLSSSLAPLGYAIGQGLGVPSMGVYLQPLHPTGAFGPSVIGTRSFGPAGNRLAAHVVNAGVDGMFTPTLRTTVRQLLGLPRGSARTARHAARERRLWPVHHGFSPLVVPRPRDWRPGLTVSGYWWPYDPPDAELPARVRDFIDAGPPPVFVGLGSATVPDPAGTSALVVRALRAAGLRGVIQRGWAGLRADEDRESGEGGAGHAGSRGGGGEVLTVGDVPHALLFPRMAAVVHHCGAGTTGAGLRAGVPAVPVPVQFDAGFWAARLVALGVSPVAVPLRQLTVDRLAAALTAAVRNPAYARRAARVAGRLRAEDGVAPVLATLDRLATSEPPPSAPPSALSPH</sequence>
<dbReference type="EMBL" id="BAAARJ010000029">
    <property type="protein sequence ID" value="GAA2637240.1"/>
    <property type="molecule type" value="Genomic_DNA"/>
</dbReference>
<feature type="compositionally biased region" description="Gly residues" evidence="2">
    <location>
        <begin position="365"/>
        <end position="378"/>
    </location>
</feature>
<dbReference type="InterPro" id="IPR002213">
    <property type="entry name" value="UDP_glucos_trans"/>
</dbReference>
<dbReference type="Proteomes" id="UP001501447">
    <property type="component" value="Unassembled WGS sequence"/>
</dbReference>
<comment type="caution">
    <text evidence="5">The sequence shown here is derived from an EMBL/GenBank/DDBJ whole genome shotgun (WGS) entry which is preliminary data.</text>
</comment>
<feature type="domain" description="Erythromycin biosynthesis protein CIII-like C-terminal" evidence="4">
    <location>
        <begin position="379"/>
        <end position="478"/>
    </location>
</feature>
<dbReference type="InterPro" id="IPR004276">
    <property type="entry name" value="GlycoTrans_28_N"/>
</dbReference>
<evidence type="ECO:0000259" key="3">
    <source>
        <dbReference type="Pfam" id="PF03033"/>
    </source>
</evidence>
<evidence type="ECO:0000259" key="4">
    <source>
        <dbReference type="Pfam" id="PF06722"/>
    </source>
</evidence>
<accession>A0ABP6D6N3</accession>
<gene>
    <name evidence="5" type="ORF">GCM10009863_62420</name>
</gene>
<feature type="compositionally biased region" description="Basic and acidic residues" evidence="2">
    <location>
        <begin position="1"/>
        <end position="11"/>
    </location>
</feature>
<proteinExistence type="predicted"/>
<evidence type="ECO:0000256" key="1">
    <source>
        <dbReference type="ARBA" id="ARBA00022679"/>
    </source>
</evidence>
<dbReference type="InterPro" id="IPR010610">
    <property type="entry name" value="EryCIII-like_C"/>
</dbReference>
<evidence type="ECO:0000313" key="5">
    <source>
        <dbReference type="EMBL" id="GAA2637240.1"/>
    </source>
</evidence>
<dbReference type="InterPro" id="IPR050426">
    <property type="entry name" value="Glycosyltransferase_28"/>
</dbReference>
<dbReference type="PANTHER" id="PTHR48050">
    <property type="entry name" value="STEROL 3-BETA-GLUCOSYLTRANSFERASE"/>
    <property type="match status" value="1"/>
</dbReference>
<name>A0ABP6D6N3_9ACTN</name>
<keyword evidence="6" id="KW-1185">Reference proteome</keyword>
<dbReference type="Gene3D" id="3.40.50.2000">
    <property type="entry name" value="Glycogen Phosphorylase B"/>
    <property type="match status" value="2"/>
</dbReference>
<dbReference type="CDD" id="cd03784">
    <property type="entry name" value="GT1_Gtf-like"/>
    <property type="match status" value="1"/>
</dbReference>
<organism evidence="5 6">
    <name type="scientific">Streptomyces axinellae</name>
    <dbReference type="NCBI Taxonomy" id="552788"/>
    <lineage>
        <taxon>Bacteria</taxon>
        <taxon>Bacillati</taxon>
        <taxon>Actinomycetota</taxon>
        <taxon>Actinomycetes</taxon>
        <taxon>Kitasatosporales</taxon>
        <taxon>Streptomycetaceae</taxon>
        <taxon>Streptomyces</taxon>
    </lineage>
</organism>
<protein>
    <submittedName>
        <fullName evidence="5">Glycosyltransferase</fullName>
    </submittedName>
</protein>